<dbReference type="AlphaFoldDB" id="A0A209A1G6"/>
<evidence type="ECO:0000313" key="6">
    <source>
        <dbReference type="Proteomes" id="UP000196440"/>
    </source>
</evidence>
<comment type="caution">
    <text evidence="5">The sequence shown here is derived from an EMBL/GenBank/DDBJ whole genome shotgun (WGS) entry which is preliminary data.</text>
</comment>
<reference evidence="5 6" key="1">
    <citation type="submission" date="2017-05" db="EMBL/GenBank/DDBJ databases">
        <title>Whole genome sequencing of Yersinia kristensenii.</title>
        <authorList>
            <person name="Campioni F."/>
        </authorList>
    </citation>
    <scope>NUCLEOTIDE SEQUENCE [LARGE SCALE GENOMIC DNA]</scope>
    <source>
        <strain evidence="5 6">CFSAN060536</strain>
    </source>
</reference>
<proteinExistence type="inferred from homology"/>
<comment type="similarity">
    <text evidence="2">Belongs to the SRA family.</text>
</comment>
<dbReference type="EMBL" id="NHOI01000013">
    <property type="protein sequence ID" value="OVZ86596.1"/>
    <property type="molecule type" value="Genomic_DNA"/>
</dbReference>
<dbReference type="Proteomes" id="UP000196440">
    <property type="component" value="Unassembled WGS sequence"/>
</dbReference>
<gene>
    <name evidence="5" type="ORF">CBW57_11645</name>
</gene>
<dbReference type="RefSeq" id="WP_087815978.1">
    <property type="nucleotide sequence ID" value="NZ_CABHXW010000040.1"/>
</dbReference>
<comment type="function">
    <text evidence="1">Although this protein associates with the 30S subunit of the ribosome it is not considered to be a bona fide ribosomal protein.</text>
</comment>
<dbReference type="InterPro" id="IPR012607">
    <property type="entry name" value="SRA-like"/>
</dbReference>
<evidence type="ECO:0000256" key="4">
    <source>
        <dbReference type="ARBA" id="ARBA00029685"/>
    </source>
</evidence>
<protein>
    <recommendedName>
        <fullName evidence="3">Stationary-phase-induced ribosome-associated protein</fullName>
    </recommendedName>
    <alternativeName>
        <fullName evidence="4">30S ribosomal protein S22</fullName>
    </alternativeName>
</protein>
<organism evidence="5 6">
    <name type="scientific">Yersinia intermedia</name>
    <dbReference type="NCBI Taxonomy" id="631"/>
    <lineage>
        <taxon>Bacteria</taxon>
        <taxon>Pseudomonadati</taxon>
        <taxon>Pseudomonadota</taxon>
        <taxon>Gammaproteobacteria</taxon>
        <taxon>Enterobacterales</taxon>
        <taxon>Yersiniaceae</taxon>
        <taxon>Yersinia</taxon>
    </lineage>
</organism>
<evidence type="ECO:0000256" key="2">
    <source>
        <dbReference type="ARBA" id="ARBA00005929"/>
    </source>
</evidence>
<evidence type="ECO:0000256" key="3">
    <source>
        <dbReference type="ARBA" id="ARBA00018210"/>
    </source>
</evidence>
<name>A0A209A1G6_YERIN</name>
<dbReference type="GO" id="GO:0006412">
    <property type="term" value="P:translation"/>
    <property type="evidence" value="ECO:0007669"/>
    <property type="project" value="InterPro"/>
</dbReference>
<sequence>MKSNREAKRLLGMTFNISRRRIVTKSEWTGLHITVKPSASQNRVKNREVEVEYAECVCGELGEVNFDGHKYYCGGSPRCCP</sequence>
<evidence type="ECO:0000313" key="5">
    <source>
        <dbReference type="EMBL" id="OVZ86596.1"/>
    </source>
</evidence>
<dbReference type="NCBIfam" id="NF007473">
    <property type="entry name" value="PRK10057.1"/>
    <property type="match status" value="1"/>
</dbReference>
<evidence type="ECO:0000256" key="1">
    <source>
        <dbReference type="ARBA" id="ARBA00004057"/>
    </source>
</evidence>
<accession>A0A209A1G6</accession>